<gene>
    <name evidence="1" type="ORF">HAX54_024726</name>
</gene>
<feature type="non-terminal residue" evidence="1">
    <location>
        <position position="1"/>
    </location>
</feature>
<dbReference type="Proteomes" id="UP000823775">
    <property type="component" value="Unassembled WGS sequence"/>
</dbReference>
<keyword evidence="2" id="KW-1185">Reference proteome</keyword>
<reference evidence="1 2" key="1">
    <citation type="journal article" date="2021" name="BMC Genomics">
        <title>Datura genome reveals duplications of psychoactive alkaloid biosynthetic genes and high mutation rate following tissue culture.</title>
        <authorList>
            <person name="Rajewski A."/>
            <person name="Carter-House D."/>
            <person name="Stajich J."/>
            <person name="Litt A."/>
        </authorList>
    </citation>
    <scope>NUCLEOTIDE SEQUENCE [LARGE SCALE GENOMIC DNA]</scope>
    <source>
        <strain evidence="1">AR-01</strain>
    </source>
</reference>
<protein>
    <submittedName>
        <fullName evidence="1">Uncharacterized protein</fullName>
    </submittedName>
</protein>
<comment type="caution">
    <text evidence="1">The sequence shown here is derived from an EMBL/GenBank/DDBJ whole genome shotgun (WGS) entry which is preliminary data.</text>
</comment>
<organism evidence="1 2">
    <name type="scientific">Datura stramonium</name>
    <name type="common">Jimsonweed</name>
    <name type="synonym">Common thornapple</name>
    <dbReference type="NCBI Taxonomy" id="4076"/>
    <lineage>
        <taxon>Eukaryota</taxon>
        <taxon>Viridiplantae</taxon>
        <taxon>Streptophyta</taxon>
        <taxon>Embryophyta</taxon>
        <taxon>Tracheophyta</taxon>
        <taxon>Spermatophyta</taxon>
        <taxon>Magnoliopsida</taxon>
        <taxon>eudicotyledons</taxon>
        <taxon>Gunneridae</taxon>
        <taxon>Pentapetalae</taxon>
        <taxon>asterids</taxon>
        <taxon>lamiids</taxon>
        <taxon>Solanales</taxon>
        <taxon>Solanaceae</taxon>
        <taxon>Solanoideae</taxon>
        <taxon>Datureae</taxon>
        <taxon>Datura</taxon>
    </lineage>
</organism>
<dbReference type="EMBL" id="JACEIK010000030">
    <property type="protein sequence ID" value="MCD7447146.1"/>
    <property type="molecule type" value="Genomic_DNA"/>
</dbReference>
<sequence length="92" mass="9484">LPRRSAACVAGLPHCAVPCGARPCGLSQIAGGYRRFSGLSTDDHDLLSSLVYSQRSSNGSRVGTGVSPIGSPMLPKLLGVLFKADGSPPPHR</sequence>
<evidence type="ECO:0000313" key="2">
    <source>
        <dbReference type="Proteomes" id="UP000823775"/>
    </source>
</evidence>
<evidence type="ECO:0000313" key="1">
    <source>
        <dbReference type="EMBL" id="MCD7447146.1"/>
    </source>
</evidence>
<accession>A0ABS8RLJ7</accession>
<proteinExistence type="predicted"/>
<name>A0ABS8RLJ7_DATST</name>